<dbReference type="InParanoid" id="F4WJR0"/>
<reference evidence="1" key="1">
    <citation type="submission" date="2011-02" db="EMBL/GenBank/DDBJ databases">
        <title>The genome of the leaf-cutting ant Acromyrmex echinatior suggests key adaptations to social evolution and fungus farming.</title>
        <authorList>
            <person name="Nygaard S."/>
            <person name="Zhang G."/>
        </authorList>
    </citation>
    <scope>NUCLEOTIDE SEQUENCE</scope>
</reference>
<gene>
    <name evidence="1" type="ORF">G5I_05942</name>
</gene>
<dbReference type="EMBL" id="GL888186">
    <property type="protein sequence ID" value="EGI65552.1"/>
    <property type="molecule type" value="Genomic_DNA"/>
</dbReference>
<proteinExistence type="predicted"/>
<name>F4WJR0_ACREC</name>
<organism evidence="2">
    <name type="scientific">Acromyrmex echinatior</name>
    <name type="common">Panamanian leafcutter ant</name>
    <name type="synonym">Acromyrmex octospinosus echinatior</name>
    <dbReference type="NCBI Taxonomy" id="103372"/>
    <lineage>
        <taxon>Eukaryota</taxon>
        <taxon>Metazoa</taxon>
        <taxon>Ecdysozoa</taxon>
        <taxon>Arthropoda</taxon>
        <taxon>Hexapoda</taxon>
        <taxon>Insecta</taxon>
        <taxon>Pterygota</taxon>
        <taxon>Neoptera</taxon>
        <taxon>Endopterygota</taxon>
        <taxon>Hymenoptera</taxon>
        <taxon>Apocrita</taxon>
        <taxon>Aculeata</taxon>
        <taxon>Formicoidea</taxon>
        <taxon>Formicidae</taxon>
        <taxon>Myrmicinae</taxon>
        <taxon>Acromyrmex</taxon>
    </lineage>
</organism>
<evidence type="ECO:0000313" key="1">
    <source>
        <dbReference type="EMBL" id="EGI65552.1"/>
    </source>
</evidence>
<protein>
    <submittedName>
        <fullName evidence="1">Uncharacterized protein</fullName>
    </submittedName>
</protein>
<evidence type="ECO:0000313" key="2">
    <source>
        <dbReference type="Proteomes" id="UP000007755"/>
    </source>
</evidence>
<dbReference type="Proteomes" id="UP000007755">
    <property type="component" value="Unassembled WGS sequence"/>
</dbReference>
<sequence>MKCLSNIRGDCVPVLAAKRTNEKDRAKGDETHLLLNAVPRRLENQAQVSTFKYPPVHVRLSARNQNLVNVETEPVELVLQSILHCKVNIPKPLMELLGYYNNVSTGCSCTLLCEMKAYARARRRLTNKK</sequence>
<dbReference type="AlphaFoldDB" id="F4WJR0"/>
<keyword evidence="2" id="KW-1185">Reference proteome</keyword>
<accession>F4WJR0</accession>